<dbReference type="EMBL" id="BAEE01000011">
    <property type="protein sequence ID" value="GAB08438.1"/>
    <property type="molecule type" value="Genomic_DNA"/>
</dbReference>
<organism evidence="4 5">
    <name type="scientific">Gordonia araii NBRC 100433</name>
    <dbReference type="NCBI Taxonomy" id="1073574"/>
    <lineage>
        <taxon>Bacteria</taxon>
        <taxon>Bacillati</taxon>
        <taxon>Actinomycetota</taxon>
        <taxon>Actinomycetes</taxon>
        <taxon>Mycobacteriales</taxon>
        <taxon>Gordoniaceae</taxon>
        <taxon>Gordonia</taxon>
    </lineage>
</organism>
<dbReference type="InterPro" id="IPR041371">
    <property type="entry name" value="GH92_N"/>
</dbReference>
<feature type="domain" description="Glycosyl hydrolase family 92 N-terminal" evidence="3">
    <location>
        <begin position="199"/>
        <end position="364"/>
    </location>
</feature>
<dbReference type="InterPro" id="IPR008928">
    <property type="entry name" value="6-hairpin_glycosidase_sf"/>
</dbReference>
<dbReference type="InterPro" id="IPR050883">
    <property type="entry name" value="PNGase"/>
</dbReference>
<keyword evidence="5" id="KW-1185">Reference proteome</keyword>
<dbReference type="OrthoDB" id="9804511at2"/>
<keyword evidence="4" id="KW-0378">Hydrolase</keyword>
<dbReference type="Gene3D" id="1.20.1050.60">
    <property type="entry name" value="alpha-1,2-mannosidase"/>
    <property type="match status" value="1"/>
</dbReference>
<feature type="domain" description="Glycosyl hydrolase family 92" evidence="2">
    <location>
        <begin position="541"/>
        <end position="1048"/>
    </location>
</feature>
<dbReference type="InterPro" id="IPR012939">
    <property type="entry name" value="Glyco_hydro_92"/>
</dbReference>
<dbReference type="GO" id="GO:0005975">
    <property type="term" value="P:carbohydrate metabolic process"/>
    <property type="evidence" value="ECO:0007669"/>
    <property type="project" value="InterPro"/>
</dbReference>
<feature type="region of interest" description="Disordered" evidence="1">
    <location>
        <begin position="1174"/>
        <end position="1217"/>
    </location>
</feature>
<dbReference type="GO" id="GO:0005829">
    <property type="term" value="C:cytosol"/>
    <property type="evidence" value="ECO:0007669"/>
    <property type="project" value="TreeGrafter"/>
</dbReference>
<dbReference type="SUPFAM" id="SSF48208">
    <property type="entry name" value="Six-hairpin glycosidases"/>
    <property type="match status" value="1"/>
</dbReference>
<evidence type="ECO:0000259" key="2">
    <source>
        <dbReference type="Pfam" id="PF07971"/>
    </source>
</evidence>
<dbReference type="Proteomes" id="UP000035088">
    <property type="component" value="Unassembled WGS sequence"/>
</dbReference>
<dbReference type="PANTHER" id="PTHR12143">
    <property type="entry name" value="PEPTIDE N-GLYCANASE PNGASE -RELATED"/>
    <property type="match status" value="1"/>
</dbReference>
<evidence type="ECO:0000256" key="1">
    <source>
        <dbReference type="SAM" id="MobiDB-lite"/>
    </source>
</evidence>
<accession>G7GXW3</accession>
<proteinExistence type="predicted"/>
<reference evidence="4 5" key="1">
    <citation type="submission" date="2011-11" db="EMBL/GenBank/DDBJ databases">
        <title>Whole genome shotgun sequence of Gordonia araii NBRC 100433.</title>
        <authorList>
            <person name="Yoshida Y."/>
            <person name="Hosoyama A."/>
            <person name="Tsuchikane K."/>
            <person name="Katsumata H."/>
            <person name="Yamazaki S."/>
            <person name="Fujita N."/>
        </authorList>
    </citation>
    <scope>NUCLEOTIDE SEQUENCE [LARGE SCALE GENOMIC DNA]</scope>
    <source>
        <strain evidence="4 5">NBRC 100433</strain>
    </source>
</reference>
<name>G7GXW3_9ACTN</name>
<dbReference type="Pfam" id="PF07971">
    <property type="entry name" value="Glyco_hydro_92"/>
    <property type="match status" value="1"/>
</dbReference>
<dbReference type="GO" id="GO:0006516">
    <property type="term" value="P:glycoprotein catabolic process"/>
    <property type="evidence" value="ECO:0007669"/>
    <property type="project" value="TreeGrafter"/>
</dbReference>
<gene>
    <name evidence="4" type="ORF">GOARA_011_00540</name>
</gene>
<dbReference type="Gene3D" id="1.20.1610.10">
    <property type="entry name" value="alpha-1,2-mannosidases domains"/>
    <property type="match status" value="1"/>
</dbReference>
<dbReference type="RefSeq" id="WP_007320516.1">
    <property type="nucleotide sequence ID" value="NZ_BAEE01000011.1"/>
</dbReference>
<evidence type="ECO:0000313" key="5">
    <source>
        <dbReference type="Proteomes" id="UP000035088"/>
    </source>
</evidence>
<dbReference type="Pfam" id="PF17678">
    <property type="entry name" value="Glyco_hydro_92N"/>
    <property type="match status" value="1"/>
</dbReference>
<dbReference type="PANTHER" id="PTHR12143:SF43">
    <property type="entry name" value="PUTATIVE-RELATED"/>
    <property type="match status" value="1"/>
</dbReference>
<evidence type="ECO:0000313" key="4">
    <source>
        <dbReference type="EMBL" id="GAB08438.1"/>
    </source>
</evidence>
<sequence length="1245" mass="134450">MASTSRPEPTEVLVLDDLIRGDGPSYAVNARPGVGLTSAHPWGYRFSGSAGQRWRAVLAGTGLEGRTIPADRVLRYAVFPVFDADEPDVRDGYAATAVAVDLVFTDGTRLSDIGPTDQLGVPIDARSQYDARMLSVDQWSSRSVSLRGADGRTVERVELTAFAPARAEAGSGPRRQVGFVDRIDVVAERPEAVDPVDFVKTTRGTFSSDRFSRGGCAPLVAVPHGFVFGLPMTDGGNRGWPYSYHEASRVVSNPPQDESTDDASVVPFLQAFATSHIPSPWMGDRGSFQVFPHPLSHPKPDRDDRALPFSHDEEVDRPHLYGVVLDDGVHPPIRAELTAGSHSIWLRATYGGDTGSLVFDQIDNDGHLDLPDPVPGQPYVATGYVDGPGGLTHVPRTYVHVEVDGRVLSATRFPGHEREAVLGALTVGLRGDARSVTVAIGTSHISVEQAKRNLATDREAAMGGQLAVTRDRDSVTSVGGRVPAGERDPATPIGGRVPAGDRDPATPIGGRVPATEDQEPAATPMGGRVPATEERVYRDPATFDAIATHTRDRWNELLGRLDVDGATRDQLTSLYSSLYRVHLYPNTASELTEDGWKFASPFAYRQDVDDTPSTTVRRVVDGRLTVTDGFWDSYRASWPLRTLIAPKLTGALLEGFVEHYRDGGWVSRWSAPAPADIMTGTSSDAVFSDAAVAGLAGFGEFSLLDAYDSCLRNATVPSPSRFVGRKGMERSMFTGYADTEAHEGMSWTIDAAINDGAIAAFSAYLAARLPDHERHAEFVANADWFAARAQRYALMFDAETGFFRGREPSGRWRSGPFDPRNWGTDYTETNAWGTRFTAPQDGQGLAELYGGRAELEEKLDEFMALPETGRPEFMGGYPVVIHEMREARDTRMGMLALSNQPAHHIPFMYAFASRPGSTAHAKTQAIVRDAVQRLFVGSDLGQGYPGDEDNGEMSAWYLFAVSGLYPLTIGSGQFVLCAPALPRLTWTLENGSKLDIIARGDGIAADTPVPASSCYIQAVRVDGEPWERITIERDRLVDGAVIEFELGSEPSGWAAGTVPPSLTPEGAAPMPPTDLTVPAAAGERALGGSDAANAFDDSSGTESVVLGDGGYVGWDLGAPTVVDHYTLTVVEPGEYSWRLQGRGSDGEWSTLSTQRAGFRWERQTRVFAVPQRLPLDTTDGPVDPTGTADGRVDPTGTADGRVDPTGTADGRVDPTRWSPEPMTAYRLVFSTPVEVAQLELLRLNR</sequence>
<feature type="region of interest" description="Disordered" evidence="1">
    <location>
        <begin position="469"/>
        <end position="527"/>
    </location>
</feature>
<dbReference type="GO" id="GO:0016798">
    <property type="term" value="F:hydrolase activity, acting on glycosyl bonds"/>
    <property type="evidence" value="ECO:0007669"/>
    <property type="project" value="UniProtKB-KW"/>
</dbReference>
<dbReference type="InterPro" id="IPR014718">
    <property type="entry name" value="GH-type_carb-bd"/>
</dbReference>
<dbReference type="InterPro" id="IPR005887">
    <property type="entry name" value="GH92_a_mannosidase_put"/>
</dbReference>
<evidence type="ECO:0000259" key="3">
    <source>
        <dbReference type="Pfam" id="PF17678"/>
    </source>
</evidence>
<feature type="compositionally biased region" description="Low complexity" evidence="1">
    <location>
        <begin position="1174"/>
        <end position="1189"/>
    </location>
</feature>
<keyword evidence="4" id="KW-0326">Glycosidase</keyword>
<comment type="caution">
    <text evidence="4">The sequence shown here is derived from an EMBL/GenBank/DDBJ whole genome shotgun (WGS) entry which is preliminary data.</text>
</comment>
<dbReference type="GO" id="GO:0000224">
    <property type="term" value="F:peptide-N4-(N-acetyl-beta-glucosaminyl)asparagine amidase activity"/>
    <property type="evidence" value="ECO:0007669"/>
    <property type="project" value="TreeGrafter"/>
</dbReference>
<feature type="region of interest" description="Disordered" evidence="1">
    <location>
        <begin position="1053"/>
        <end position="1073"/>
    </location>
</feature>
<dbReference type="STRING" id="1073574.GOARA_011_00540"/>
<dbReference type="NCBIfam" id="TIGR01180">
    <property type="entry name" value="aman2_put"/>
    <property type="match status" value="1"/>
</dbReference>
<dbReference type="AlphaFoldDB" id="G7GXW3"/>
<dbReference type="Gene3D" id="2.70.98.10">
    <property type="match status" value="1"/>
</dbReference>
<protein>
    <submittedName>
        <fullName evidence="4">Putative glycosidase</fullName>
    </submittedName>
</protein>
<dbReference type="GO" id="GO:0030246">
    <property type="term" value="F:carbohydrate binding"/>
    <property type="evidence" value="ECO:0007669"/>
    <property type="project" value="InterPro"/>
</dbReference>